<proteinExistence type="predicted"/>
<evidence type="ECO:0000313" key="2">
    <source>
        <dbReference type="EMBL" id="SVB19614.1"/>
    </source>
</evidence>
<reference evidence="2" key="1">
    <citation type="submission" date="2018-05" db="EMBL/GenBank/DDBJ databases">
        <authorList>
            <person name="Lanie J.A."/>
            <person name="Ng W.-L."/>
            <person name="Kazmierczak K.M."/>
            <person name="Andrzejewski T.M."/>
            <person name="Davidsen T.M."/>
            <person name="Wayne K.J."/>
            <person name="Tettelin H."/>
            <person name="Glass J.I."/>
            <person name="Rusch D."/>
            <person name="Podicherti R."/>
            <person name="Tsui H.-C.T."/>
            <person name="Winkler M.E."/>
        </authorList>
    </citation>
    <scope>NUCLEOTIDE SEQUENCE</scope>
</reference>
<feature type="compositionally biased region" description="Basic and acidic residues" evidence="1">
    <location>
        <begin position="18"/>
        <end position="35"/>
    </location>
</feature>
<feature type="region of interest" description="Disordered" evidence="1">
    <location>
        <begin position="1"/>
        <end position="80"/>
    </location>
</feature>
<name>A0A382C165_9ZZZZ</name>
<evidence type="ECO:0000256" key="1">
    <source>
        <dbReference type="SAM" id="MobiDB-lite"/>
    </source>
</evidence>
<accession>A0A382C165</accession>
<organism evidence="2">
    <name type="scientific">marine metagenome</name>
    <dbReference type="NCBI Taxonomy" id="408172"/>
    <lineage>
        <taxon>unclassified sequences</taxon>
        <taxon>metagenomes</taxon>
        <taxon>ecological metagenomes</taxon>
    </lineage>
</organism>
<feature type="non-terminal residue" evidence="2">
    <location>
        <position position="1"/>
    </location>
</feature>
<dbReference type="EMBL" id="UINC01032254">
    <property type="protein sequence ID" value="SVB19614.1"/>
    <property type="molecule type" value="Genomic_DNA"/>
</dbReference>
<feature type="non-terminal residue" evidence="2">
    <location>
        <position position="80"/>
    </location>
</feature>
<sequence>PHRFSLSVGCPPLPGRGEFARRRDLGRYRNLDHSRFPAAGSHRRRRRRSVAPGMAQGGTPRSDRCRLEPAGPLRSPSMEL</sequence>
<gene>
    <name evidence="2" type="ORF">METZ01_LOCUS172468</name>
</gene>
<protein>
    <submittedName>
        <fullName evidence="2">Uncharacterized protein</fullName>
    </submittedName>
</protein>
<dbReference type="AlphaFoldDB" id="A0A382C165"/>